<dbReference type="SUPFAM" id="SSF46689">
    <property type="entry name" value="Homeodomain-like"/>
    <property type="match status" value="1"/>
</dbReference>
<evidence type="ECO:0000313" key="3">
    <source>
        <dbReference type="EMBL" id="KAL0152921.1"/>
    </source>
</evidence>
<comment type="caution">
    <text evidence="3">The sequence shown here is derived from an EMBL/GenBank/DDBJ whole genome shotgun (WGS) entry which is preliminary data.</text>
</comment>
<dbReference type="Pfam" id="PF25787">
    <property type="entry name" value="HTH_SB"/>
    <property type="match status" value="1"/>
</dbReference>
<evidence type="ECO:0000259" key="2">
    <source>
        <dbReference type="Pfam" id="PF25787"/>
    </source>
</evidence>
<feature type="domain" description="Transposase Tc1-like" evidence="1">
    <location>
        <begin position="71"/>
        <end position="115"/>
    </location>
</feature>
<evidence type="ECO:0000259" key="1">
    <source>
        <dbReference type="Pfam" id="PF01498"/>
    </source>
</evidence>
<proteinExistence type="predicted"/>
<reference evidence="3 4" key="1">
    <citation type="submission" date="2024-05" db="EMBL/GenBank/DDBJ databases">
        <title>Genome sequencing and assembly of Indian major carp, Cirrhinus mrigala (Hamilton, 1822).</title>
        <authorList>
            <person name="Mohindra V."/>
            <person name="Chowdhury L.M."/>
            <person name="Lal K."/>
            <person name="Jena J.K."/>
        </authorList>
    </citation>
    <scope>NUCLEOTIDE SEQUENCE [LARGE SCALE GENOMIC DNA]</scope>
    <source>
        <strain evidence="3">CM1030</strain>
        <tissue evidence="3">Blood</tissue>
    </source>
</reference>
<feature type="domain" description="Sleeping Beauty transposase HTH" evidence="2">
    <location>
        <begin position="1"/>
        <end position="52"/>
    </location>
</feature>
<keyword evidence="4" id="KW-1185">Reference proteome</keyword>
<dbReference type="InterPro" id="IPR036388">
    <property type="entry name" value="WH-like_DNA-bd_sf"/>
</dbReference>
<evidence type="ECO:0000313" key="4">
    <source>
        <dbReference type="Proteomes" id="UP001529510"/>
    </source>
</evidence>
<evidence type="ECO:0008006" key="5">
    <source>
        <dbReference type="Google" id="ProtNLM"/>
    </source>
</evidence>
<dbReference type="InterPro" id="IPR009057">
    <property type="entry name" value="Homeodomain-like_sf"/>
</dbReference>
<dbReference type="InterPro" id="IPR002492">
    <property type="entry name" value="Transposase_Tc1-like"/>
</dbReference>
<dbReference type="Pfam" id="PF01498">
    <property type="entry name" value="HTH_Tnp_Tc3_2"/>
    <property type="match status" value="1"/>
</dbReference>
<protein>
    <recommendedName>
        <fullName evidence="5">Transposase Tc1-like domain-containing protein</fullName>
    </recommendedName>
</protein>
<name>A0ABD0MV98_CIRMR</name>
<dbReference type="Gene3D" id="1.10.10.10">
    <property type="entry name" value="Winged helix-like DNA-binding domain superfamily/Winged helix DNA-binding domain"/>
    <property type="match status" value="1"/>
</dbReference>
<organism evidence="3 4">
    <name type="scientific">Cirrhinus mrigala</name>
    <name type="common">Mrigala</name>
    <dbReference type="NCBI Taxonomy" id="683832"/>
    <lineage>
        <taxon>Eukaryota</taxon>
        <taxon>Metazoa</taxon>
        <taxon>Chordata</taxon>
        <taxon>Craniata</taxon>
        <taxon>Vertebrata</taxon>
        <taxon>Euteleostomi</taxon>
        <taxon>Actinopterygii</taxon>
        <taxon>Neopterygii</taxon>
        <taxon>Teleostei</taxon>
        <taxon>Ostariophysi</taxon>
        <taxon>Cypriniformes</taxon>
        <taxon>Cyprinidae</taxon>
        <taxon>Labeoninae</taxon>
        <taxon>Labeonini</taxon>
        <taxon>Cirrhinus</taxon>
    </lineage>
</organism>
<dbReference type="EMBL" id="JAMKFB020000159">
    <property type="protein sequence ID" value="KAL0152921.1"/>
    <property type="molecule type" value="Genomic_DNA"/>
</dbReference>
<sequence length="115" mass="13103">MGKSKELSQDLRNLIAEKHSDGNGYRRNSRMLNVPVSTMGAIIRKWKEHYFTINRPRSGAPRKIPVRGVHRIIRRVLQEPRTTRAELQEDLASAGTVVSKKTISNALNRHGIHAR</sequence>
<dbReference type="InterPro" id="IPR057667">
    <property type="entry name" value="HTH_SB"/>
</dbReference>
<gene>
    <name evidence="3" type="ORF">M9458_051750</name>
</gene>
<dbReference type="AlphaFoldDB" id="A0ABD0MV98"/>
<dbReference type="Proteomes" id="UP001529510">
    <property type="component" value="Unassembled WGS sequence"/>
</dbReference>
<accession>A0ABD0MV98</accession>